<dbReference type="GO" id="GO:0046872">
    <property type="term" value="F:metal ion binding"/>
    <property type="evidence" value="ECO:0007669"/>
    <property type="project" value="UniProtKB-KW"/>
</dbReference>
<dbReference type="PANTHER" id="PTHR12670:SF1">
    <property type="entry name" value="NEUTRAL CERAMIDASE"/>
    <property type="match status" value="1"/>
</dbReference>
<dbReference type="Pfam" id="PF04734">
    <property type="entry name" value="Ceramidase_alk"/>
    <property type="match status" value="1"/>
</dbReference>
<accession>A0A1D2NJS4</accession>
<keyword evidence="7" id="KW-1133">Transmembrane helix</keyword>
<protein>
    <recommendedName>
        <fullName evidence="3 6">Neutral ceramidase</fullName>
        <ecNumber evidence="2 6">3.5.1.23</ecNumber>
    </recommendedName>
</protein>
<dbReference type="Gene3D" id="2.60.40.2300">
    <property type="entry name" value="Neutral/alkaline non-lysosomal ceramidase, C-terminal domain"/>
    <property type="match status" value="1"/>
</dbReference>
<dbReference type="EC" id="3.5.1.23" evidence="2 6"/>
<dbReference type="GO" id="GO:0046514">
    <property type="term" value="P:ceramide catabolic process"/>
    <property type="evidence" value="ECO:0007669"/>
    <property type="project" value="InterPro"/>
</dbReference>
<keyword evidence="4 6" id="KW-0378">Hydrolase</keyword>
<dbReference type="GO" id="GO:0016020">
    <property type="term" value="C:membrane"/>
    <property type="evidence" value="ECO:0007669"/>
    <property type="project" value="GOC"/>
</dbReference>
<organism evidence="10 11">
    <name type="scientific">Orchesella cincta</name>
    <name type="common">Springtail</name>
    <name type="synonym">Podura cincta</name>
    <dbReference type="NCBI Taxonomy" id="48709"/>
    <lineage>
        <taxon>Eukaryota</taxon>
        <taxon>Metazoa</taxon>
        <taxon>Ecdysozoa</taxon>
        <taxon>Arthropoda</taxon>
        <taxon>Hexapoda</taxon>
        <taxon>Collembola</taxon>
        <taxon>Entomobryomorpha</taxon>
        <taxon>Entomobryoidea</taxon>
        <taxon>Orchesellidae</taxon>
        <taxon>Orchesellinae</taxon>
        <taxon>Orchesella</taxon>
    </lineage>
</organism>
<name>A0A1D2NJS4_ORCCI</name>
<evidence type="ECO:0000313" key="11">
    <source>
        <dbReference type="Proteomes" id="UP000094527"/>
    </source>
</evidence>
<evidence type="ECO:0000256" key="2">
    <source>
        <dbReference type="ARBA" id="ARBA00011891"/>
    </source>
</evidence>
<dbReference type="Proteomes" id="UP000094527">
    <property type="component" value="Unassembled WGS sequence"/>
</dbReference>
<keyword evidence="7" id="KW-0472">Membrane</keyword>
<dbReference type="GO" id="GO:0042759">
    <property type="term" value="P:long-chain fatty acid biosynthetic process"/>
    <property type="evidence" value="ECO:0007669"/>
    <property type="project" value="TreeGrafter"/>
</dbReference>
<feature type="transmembrane region" description="Helical" evidence="7">
    <location>
        <begin position="41"/>
        <end position="63"/>
    </location>
</feature>
<comment type="similarity">
    <text evidence="1 6">Belongs to the neutral ceramidase family.</text>
</comment>
<dbReference type="GO" id="GO:0017040">
    <property type="term" value="F:N-acylsphingosine amidohydrolase activity"/>
    <property type="evidence" value="ECO:0007669"/>
    <property type="project" value="UniProtKB-UniRule"/>
</dbReference>
<dbReference type="Pfam" id="PF17048">
    <property type="entry name" value="Ceramidse_alk_C"/>
    <property type="match status" value="1"/>
</dbReference>
<gene>
    <name evidence="10" type="ORF">Ocin01_01336</name>
</gene>
<keyword evidence="5" id="KW-0479">Metal-binding</keyword>
<dbReference type="InterPro" id="IPR031329">
    <property type="entry name" value="NEUT/ALK_ceramidase_N"/>
</dbReference>
<evidence type="ECO:0000259" key="8">
    <source>
        <dbReference type="Pfam" id="PF04734"/>
    </source>
</evidence>
<evidence type="ECO:0000256" key="3">
    <source>
        <dbReference type="ARBA" id="ARBA00019235"/>
    </source>
</evidence>
<dbReference type="OrthoDB" id="191371at2759"/>
<comment type="catalytic activity">
    <reaction evidence="6">
        <text>an N-acylsphing-4-enine + H2O = sphing-4-enine + a fatty acid</text>
        <dbReference type="Rhea" id="RHEA:20856"/>
        <dbReference type="ChEBI" id="CHEBI:15377"/>
        <dbReference type="ChEBI" id="CHEBI:28868"/>
        <dbReference type="ChEBI" id="CHEBI:52639"/>
        <dbReference type="ChEBI" id="CHEBI:57756"/>
        <dbReference type="EC" id="3.5.1.23"/>
    </reaction>
</comment>
<feature type="domain" description="Neutral/alkaline non-lysosomal ceramidase N-terminal" evidence="8">
    <location>
        <begin position="92"/>
        <end position="549"/>
    </location>
</feature>
<keyword evidence="11" id="KW-1185">Reference proteome</keyword>
<reference evidence="10 11" key="1">
    <citation type="journal article" date="2016" name="Genome Biol. Evol.">
        <title>Gene Family Evolution Reflects Adaptation to Soil Environmental Stressors in the Genome of the Collembolan Orchesella cincta.</title>
        <authorList>
            <person name="Faddeeva-Vakhrusheva A."/>
            <person name="Derks M.F."/>
            <person name="Anvar S.Y."/>
            <person name="Agamennone V."/>
            <person name="Suring W."/>
            <person name="Smit S."/>
            <person name="van Straalen N.M."/>
            <person name="Roelofs D."/>
        </authorList>
    </citation>
    <scope>NUCLEOTIDE SEQUENCE [LARGE SCALE GENOMIC DNA]</scope>
    <source>
        <tissue evidence="10">Mixed pool</tissue>
    </source>
</reference>
<evidence type="ECO:0000256" key="4">
    <source>
        <dbReference type="ARBA" id="ARBA00022801"/>
    </source>
</evidence>
<keyword evidence="7" id="KW-0812">Transmembrane</keyword>
<dbReference type="EMBL" id="LJIJ01000024">
    <property type="protein sequence ID" value="ODN05365.1"/>
    <property type="molecule type" value="Genomic_DNA"/>
</dbReference>
<keyword evidence="6" id="KW-0443">Lipid metabolism</keyword>
<evidence type="ECO:0000256" key="5">
    <source>
        <dbReference type="PIRSR" id="PIRSR606823-2"/>
    </source>
</evidence>
<dbReference type="InterPro" id="IPR006823">
    <property type="entry name" value="Ceramidase_alk"/>
</dbReference>
<keyword evidence="5" id="KW-0862">Zinc</keyword>
<dbReference type="GO" id="GO:0005576">
    <property type="term" value="C:extracellular region"/>
    <property type="evidence" value="ECO:0007669"/>
    <property type="project" value="TreeGrafter"/>
</dbReference>
<comment type="cofactor">
    <cofactor evidence="5">
        <name>Zn(2+)</name>
        <dbReference type="ChEBI" id="CHEBI:29105"/>
    </cofactor>
    <text evidence="5">Binds 1 zinc ion per subunit.</text>
</comment>
<dbReference type="InterPro" id="IPR031331">
    <property type="entry name" value="NEUT/ALK_ceramidase_C"/>
</dbReference>
<evidence type="ECO:0000259" key="9">
    <source>
        <dbReference type="Pfam" id="PF17048"/>
    </source>
</evidence>
<feature type="binding site" evidence="5">
    <location>
        <position position="521"/>
    </location>
    <ligand>
        <name>Zn(2+)</name>
        <dbReference type="ChEBI" id="CHEBI:29105"/>
    </ligand>
</feature>
<comment type="caution">
    <text evidence="10">The sequence shown here is derived from an EMBL/GenBank/DDBJ whole genome shotgun (WGS) entry which is preliminary data.</text>
</comment>
<evidence type="ECO:0000256" key="6">
    <source>
        <dbReference type="RuleBase" id="RU366019"/>
    </source>
</evidence>
<sequence>MIIIFQKIKLKWNNSHSLYQQPSLSHLICIKTKRRFEQGLAGVYIFYKLGVLLLFRIMNLLFWNSSISFLITISVIWTNLAHVSAQDAEGVYRIGTGIADITGPPSGPLSGFLIRFVRAAGIYNRLNARSFLVESLTTGDAVVYVTCDLAMFDHALKLEILKKLRGKHGGKFTEKNVLISATHTHSGPSGYMQYQSYIRFESLGFRPANFWAIVDGVVESIEMAESTAVEGRIIMNKGVLDRNQNRREAAYNNNPDRGDYTSNTDQEMIQLKFQNNNGHPLGAFSWWPVLPISFNSRNNPFVSSDNRGVAAQLFDADIKQQDENAQNFVSAFCSSNQGDVIPFDHLGGDAGVEARIAETRAKATIQFNKAKELFTDADETSTPVTGPIRFLHQYVKATDAYVTVGEEDKYLCKAALGYGFIASNPGFAPIYDGIFKTSQELKDCQAPKMVAIPTGELTTPWDWAPSIFSTQILQIGNVDIVALPGDFTTMAGRRVRKAVQAALGDEQTVVLAGLANNYISYVATPEEYNAQMFEGDATIYGPNTLPVFVKLYGEMATALNMNEELPGGPGPAPPNFIARIPGPDAKPDNNLYSRPFGAPIIQPPRFATYGTKLTASFVGVRPRNVATRGGSYFVIEKQQDDGETWKVARTDSDLDTTFYWNPLLRHSEVHWTIPNDPELLGTYRVRIFGHAEVESATLGNKIRPYTGVSNTFEVITQA</sequence>
<feature type="binding site" evidence="5">
    <location>
        <position position="183"/>
    </location>
    <ligand>
        <name>Zn(2+)</name>
        <dbReference type="ChEBI" id="CHEBI:29105"/>
    </ligand>
</feature>
<evidence type="ECO:0000256" key="1">
    <source>
        <dbReference type="ARBA" id="ARBA00009835"/>
    </source>
</evidence>
<dbReference type="STRING" id="48709.A0A1D2NJS4"/>
<evidence type="ECO:0000313" key="10">
    <source>
        <dbReference type="EMBL" id="ODN05365.1"/>
    </source>
</evidence>
<keyword evidence="6" id="KW-0746">Sphingolipid metabolism</keyword>
<dbReference type="OMA" id="FACILNQ"/>
<proteinExistence type="inferred from homology"/>
<feature type="domain" description="Neutral/alkaline non-lysosomal ceramidase C-terminal" evidence="9">
    <location>
        <begin position="554"/>
        <end position="714"/>
    </location>
</feature>
<evidence type="ECO:0000256" key="7">
    <source>
        <dbReference type="SAM" id="Phobius"/>
    </source>
</evidence>
<dbReference type="PANTHER" id="PTHR12670">
    <property type="entry name" value="CERAMIDASE"/>
    <property type="match status" value="1"/>
</dbReference>
<dbReference type="GO" id="GO:0046512">
    <property type="term" value="P:sphingosine biosynthetic process"/>
    <property type="evidence" value="ECO:0007669"/>
    <property type="project" value="TreeGrafter"/>
</dbReference>
<dbReference type="InterPro" id="IPR038445">
    <property type="entry name" value="NCDase_C_sf"/>
</dbReference>
<dbReference type="AlphaFoldDB" id="A0A1D2NJS4"/>